<gene>
    <name evidence="1" type="ORF">BAUR9175_02365</name>
</gene>
<proteinExistence type="predicted"/>
<evidence type="ECO:0008006" key="3">
    <source>
        <dbReference type="Google" id="ProtNLM"/>
    </source>
</evidence>
<evidence type="ECO:0000313" key="1">
    <source>
        <dbReference type="EMBL" id="SMX86032.1"/>
    </source>
</evidence>
<keyword evidence="2" id="KW-1185">Reference proteome</keyword>
<evidence type="ECO:0000313" key="2">
    <source>
        <dbReference type="Proteomes" id="UP000234525"/>
    </source>
</evidence>
<dbReference type="EMBL" id="FXZB01000015">
    <property type="protein sequence ID" value="SMX86032.1"/>
    <property type="molecule type" value="Genomic_DNA"/>
</dbReference>
<protein>
    <recommendedName>
        <fullName evidence="3">Asparagine synthetase domain-containing protein</fullName>
    </recommendedName>
</protein>
<dbReference type="RefSeq" id="WP_141322682.1">
    <property type="nucleotide sequence ID" value="NZ_BJME01000023.1"/>
</dbReference>
<organism evidence="1 2">
    <name type="scientific">Brevibacterium aurantiacum</name>
    <dbReference type="NCBI Taxonomy" id="273384"/>
    <lineage>
        <taxon>Bacteria</taxon>
        <taxon>Bacillati</taxon>
        <taxon>Actinomycetota</taxon>
        <taxon>Actinomycetes</taxon>
        <taxon>Micrococcales</taxon>
        <taxon>Brevibacteriaceae</taxon>
        <taxon>Brevibacterium</taxon>
    </lineage>
</organism>
<accession>A0A2H1JFU6</accession>
<dbReference type="AlphaFoldDB" id="A0A2H1JFU6"/>
<reference evidence="1" key="1">
    <citation type="submission" date="2017-03" db="EMBL/GenBank/DDBJ databases">
        <authorList>
            <person name="Monnet C."/>
        </authorList>
    </citation>
    <scope>NUCLEOTIDE SEQUENCE [LARGE SCALE GENOMIC DNA]</scope>
    <source>
        <strain evidence="1">ATCC 9175</strain>
    </source>
</reference>
<dbReference type="Proteomes" id="UP000234525">
    <property type="component" value="Unassembled WGS sequence"/>
</dbReference>
<sequence length="770" mass="84702">MYASLKFDRRQRELSVECYEYPRSAKIQIQLLRHNRIIDTIWLKSDNKYSWKVDEANIAAGDYHVKASIEDADLSVETEWQYVPVLELVDSHVEPNDEVRASLEALADIPVPSAMSPHGVLAYVRWESAKGTDDHDSRLNDIAALAASVDSELFDVASGPRLLRHDDVAECELDRTPAALTASMVISSSTPVGINAAEGAVGFGSGYVYQERNLKKGSSVVDALERNEHASSTCGSRLMSFCSGEFVACAVFPDGSVEFHSDYAGYGIWYEYHSNTLSIVASSFLLAVQIARLLGEDLNLNFDTIDADFTSLVQPFQQPLLDALEIQGFAIVRPDQVRLLDPKGGLGYSRSALGLDIDRPLSFTDARYNELLDAAAEEIKSNCAAILNDPDIREVRCDITGGLDSRVVLAGMLATADENLGKVSLFTARVDTNVSAEDERIASVISKECGVPFSRRGVTRVGPCSTTHLAQKQISSTYGSYWHRSHGHPLEPDPEVIYVGGAGLGNIARDYTTDAWGISQARVRSPAELTVTLAQTVFKWRGHATMKPAPTRGVLDVASRWEDVPGSMSQKASHIFNFFRARLHGGGRINATMGSWSATPAITRSLYKLRLMVGTLMTGPRVQLELCNRLAPNLASIPYDKASYNRAFSALFGSMRDSMTTDGRELEESRTVSAASTRWIACDVCEQFSPSRDRKSSENELIDLALGAISEMSKDVQLSDILQVAERWARNELGVRYGVDHSYGRTFVNKVLHLYAMWRMCGGTIANNMD</sequence>
<name>A0A2H1JFU6_BREAU</name>
<comment type="caution">
    <text evidence="1">The sequence shown here is derived from an EMBL/GenBank/DDBJ whole genome shotgun (WGS) entry which is preliminary data.</text>
</comment>